<comment type="caution">
    <text evidence="3">The sequence shown here is derived from an EMBL/GenBank/DDBJ whole genome shotgun (WGS) entry which is preliminary data.</text>
</comment>
<evidence type="ECO:0000256" key="2">
    <source>
        <dbReference type="SAM" id="SignalP"/>
    </source>
</evidence>
<gene>
    <name evidence="3" type="ORF">FKV24_007915</name>
</gene>
<feature type="signal peptide" evidence="2">
    <location>
        <begin position="1"/>
        <end position="20"/>
    </location>
</feature>
<evidence type="ECO:0000313" key="4">
    <source>
        <dbReference type="Proteomes" id="UP000320431"/>
    </source>
</evidence>
<name>A0A508B315_9GAMM</name>
<protein>
    <submittedName>
        <fullName evidence="3">Uncharacterized protein</fullName>
    </submittedName>
</protein>
<accession>A0A508B315</accession>
<sequence length="366" mass="39152">MLRRLGVAAVAAALSFSVAAKKPELPMPLADDLAVEVVLGQHELAVDVPETASSMGMQFGLVGALVGSAVQNAQVKKAEERIVPIRDHLLGYRFNERIEAVLRTELPSEGISPNPSIRVMQTPWDAVEARNGLGDMPLYAMVIVPRYSMDSGFGTLSVMLNVQVVDRTIKSNGKVKTKRRLVRDYAYRFPLLDTVDAGPQVWARIGPERLAQLLDRGIEQSVEMLVHDLSEAGRTEQRQVIRGERVHVKGLSYPGRAMRQTEDHVWVRTGNGRMSKLSGYQPISADVAMAQAVAPMEEAASVVSESVAADESALGPGKIESGAVGTEAVDTETVGGGEPAADTVPVPVDEAPVDAEAVAPAESTEG</sequence>
<evidence type="ECO:0000313" key="3">
    <source>
        <dbReference type="EMBL" id="KAB8191373.1"/>
    </source>
</evidence>
<organism evidence="3 4">
    <name type="scientific">Marilutibacter maris</name>
    <dbReference type="NCBI Taxonomy" id="1605891"/>
    <lineage>
        <taxon>Bacteria</taxon>
        <taxon>Pseudomonadati</taxon>
        <taxon>Pseudomonadota</taxon>
        <taxon>Gammaproteobacteria</taxon>
        <taxon>Lysobacterales</taxon>
        <taxon>Lysobacteraceae</taxon>
        <taxon>Marilutibacter</taxon>
    </lineage>
</organism>
<dbReference type="Proteomes" id="UP000320431">
    <property type="component" value="Unassembled WGS sequence"/>
</dbReference>
<dbReference type="EMBL" id="VICD02000125">
    <property type="protein sequence ID" value="KAB8191373.1"/>
    <property type="molecule type" value="Genomic_DNA"/>
</dbReference>
<proteinExistence type="predicted"/>
<keyword evidence="2" id="KW-0732">Signal</keyword>
<feature type="chain" id="PRO_5044283174" evidence="2">
    <location>
        <begin position="21"/>
        <end position="366"/>
    </location>
</feature>
<dbReference type="AlphaFoldDB" id="A0A508B315"/>
<reference evidence="3 4" key="1">
    <citation type="submission" date="2019-10" db="EMBL/GenBank/DDBJ databases">
        <title>Lysobacter alkalisoli sp. nov., isolated from saline-alkaline soil.</title>
        <authorList>
            <person name="Sun J.-Q."/>
        </authorList>
    </citation>
    <scope>NUCLEOTIDE SEQUENCE [LARGE SCALE GENOMIC DNA]</scope>
    <source>
        <strain evidence="3 4">KCTC 42381</strain>
    </source>
</reference>
<feature type="region of interest" description="Disordered" evidence="1">
    <location>
        <begin position="309"/>
        <end position="366"/>
    </location>
</feature>
<feature type="compositionally biased region" description="Low complexity" evidence="1">
    <location>
        <begin position="339"/>
        <end position="366"/>
    </location>
</feature>
<evidence type="ECO:0000256" key="1">
    <source>
        <dbReference type="SAM" id="MobiDB-lite"/>
    </source>
</evidence>